<evidence type="ECO:0000313" key="3">
    <source>
        <dbReference type="Proteomes" id="UP000029223"/>
    </source>
</evidence>
<sequence>MTMTDTAMSRPLRIEYPGALYYVTCKGNDGQPIFQDRGDFELFLQVLEHTALRYNWQVHSYCLMSNQYHVMLETPDGNLSIGMRQLNGVYTQRINHKRGRSGQLFQGRFKSILIDREAYFLSVSRDILLNPVHAKMVVDPESYPWSSWCYLNGSKPSPTWFDSKTTLESFDSSPSAALEKYKQFVLDGKDENPWQNVKRQIFLGDETFIQRHLSNLNGIDIELSDSPTPQRRSAPLTLEEYEQQAQCRDEAICLAFRSGGYTQKQIGAYFGLHYSRVSRIVSKSTL</sequence>
<evidence type="ECO:0000313" key="2">
    <source>
        <dbReference type="EMBL" id="GAL27975.1"/>
    </source>
</evidence>
<feature type="domain" description="Transposase IS200-like" evidence="1">
    <location>
        <begin position="16"/>
        <end position="130"/>
    </location>
</feature>
<dbReference type="SMART" id="SM01321">
    <property type="entry name" value="Y1_Tnp"/>
    <property type="match status" value="1"/>
</dbReference>
<name>A0ABQ0JGT5_9VIBR</name>
<reference evidence="3" key="1">
    <citation type="submission" date="2014-09" db="EMBL/GenBank/DDBJ databases">
        <title>Vibrio variabilis JCM 19239. (C206) whole genome shotgun sequence.</title>
        <authorList>
            <person name="Sawabe T."/>
            <person name="Meirelles P."/>
            <person name="Nakanishi M."/>
            <person name="Sayaka M."/>
            <person name="Hattori M."/>
            <person name="Ohkuma M."/>
        </authorList>
    </citation>
    <scope>NUCLEOTIDE SEQUENCE [LARGE SCALE GENOMIC DNA]</scope>
    <source>
        <strain evidence="3">JCM 19239</strain>
    </source>
</reference>
<dbReference type="EMBL" id="BBMS01000036">
    <property type="protein sequence ID" value="GAL27975.1"/>
    <property type="molecule type" value="Genomic_DNA"/>
</dbReference>
<dbReference type="InterPro" id="IPR036515">
    <property type="entry name" value="Transposase_17_sf"/>
</dbReference>
<comment type="caution">
    <text evidence="2">The sequence shown here is derived from an EMBL/GenBank/DDBJ whole genome shotgun (WGS) entry which is preliminary data.</text>
</comment>
<dbReference type="InterPro" id="IPR002686">
    <property type="entry name" value="Transposase_17"/>
</dbReference>
<dbReference type="Gene3D" id="3.30.70.1290">
    <property type="entry name" value="Transposase IS200-like"/>
    <property type="match status" value="1"/>
</dbReference>
<keyword evidence="3" id="KW-1185">Reference proteome</keyword>
<protein>
    <recommendedName>
        <fullName evidence="1">Transposase IS200-like domain-containing protein</fullName>
    </recommendedName>
</protein>
<dbReference type="Proteomes" id="UP000029223">
    <property type="component" value="Unassembled WGS sequence"/>
</dbReference>
<dbReference type="SUPFAM" id="SSF143422">
    <property type="entry name" value="Transposase IS200-like"/>
    <property type="match status" value="1"/>
</dbReference>
<proteinExistence type="predicted"/>
<dbReference type="PANTHER" id="PTHR34322">
    <property type="entry name" value="TRANSPOSASE, Y1_TNP DOMAIN-CONTAINING"/>
    <property type="match status" value="1"/>
</dbReference>
<evidence type="ECO:0000259" key="1">
    <source>
        <dbReference type="SMART" id="SM01321"/>
    </source>
</evidence>
<gene>
    <name evidence="2" type="ORF">JCM19239_3432</name>
</gene>
<dbReference type="PANTHER" id="PTHR34322:SF2">
    <property type="entry name" value="TRANSPOSASE IS200-LIKE DOMAIN-CONTAINING PROTEIN"/>
    <property type="match status" value="1"/>
</dbReference>
<organism evidence="2 3">
    <name type="scientific">Vibrio variabilis</name>
    <dbReference type="NCBI Taxonomy" id="990271"/>
    <lineage>
        <taxon>Bacteria</taxon>
        <taxon>Pseudomonadati</taxon>
        <taxon>Pseudomonadota</taxon>
        <taxon>Gammaproteobacteria</taxon>
        <taxon>Vibrionales</taxon>
        <taxon>Vibrionaceae</taxon>
        <taxon>Vibrio</taxon>
    </lineage>
</organism>
<accession>A0ABQ0JGT5</accession>